<proteinExistence type="predicted"/>
<keyword evidence="4" id="KW-1185">Reference proteome</keyword>
<dbReference type="Pfam" id="PF21762">
    <property type="entry name" value="DEDDh_C"/>
    <property type="match status" value="1"/>
</dbReference>
<feature type="domain" description="Gfd2/YDR514C-like C-terminal" evidence="2">
    <location>
        <begin position="282"/>
        <end position="483"/>
    </location>
</feature>
<accession>A0A1Y1U7K6</accession>
<dbReference type="GeneID" id="33559055"/>
<dbReference type="OrthoDB" id="5953249at2759"/>
<dbReference type="PANTHER" id="PTHR28083:SF1">
    <property type="entry name" value="GOOD FOR FULL DBP5 ACTIVITY PROTEIN 2"/>
    <property type="match status" value="1"/>
</dbReference>
<dbReference type="STRING" id="4999.A0A1Y1U7K6"/>
<evidence type="ECO:0000313" key="4">
    <source>
        <dbReference type="Proteomes" id="UP000193218"/>
    </source>
</evidence>
<name>A0A1Y1U7K6_9TREE</name>
<reference evidence="3 4" key="1">
    <citation type="submission" date="2017-03" db="EMBL/GenBank/DDBJ databases">
        <title>Widespread Adenine N6-methylation of Active Genes in Fungi.</title>
        <authorList>
            <consortium name="DOE Joint Genome Institute"/>
            <person name="Mondo S.J."/>
            <person name="Dannebaum R.O."/>
            <person name="Kuo R.C."/>
            <person name="Louie K.B."/>
            <person name="Bewick A.J."/>
            <person name="Labutti K."/>
            <person name="Haridas S."/>
            <person name="Kuo A."/>
            <person name="Salamov A."/>
            <person name="Ahrendt S.R."/>
            <person name="Lau R."/>
            <person name="Bowen B.P."/>
            <person name="Lipzen A."/>
            <person name="Sullivan W."/>
            <person name="Andreopoulos W.B."/>
            <person name="Clum A."/>
            <person name="Lindquist E."/>
            <person name="Daum C."/>
            <person name="Northen T.R."/>
            <person name="Ramamoorthy G."/>
            <person name="Schmitz R.J."/>
            <person name="Gryganskyi A."/>
            <person name="Culley D."/>
            <person name="Magnuson J."/>
            <person name="James T.Y."/>
            <person name="O'Malley M.A."/>
            <person name="Stajich J.E."/>
            <person name="Spatafora J.W."/>
            <person name="Visel A."/>
            <person name="Grigoriev I.V."/>
        </authorList>
    </citation>
    <scope>NUCLEOTIDE SEQUENCE [LARGE SCALE GENOMIC DNA]</scope>
    <source>
        <strain evidence="3 4">NRRL Y-17943</strain>
    </source>
</reference>
<sequence>MFIGTEKDGSRRLLMSLKQMEFLQLYIHDMRLADPIWSAHLAKKQTAQPGDLVEDDTNVGPAQYPEGGEWVPLPNNFIRREDLTSLETITFEDERVMKRVESKLRRQNQNIKKQSLLRDTSTATTDYDRAVIDNNTPGPGLKHGVQKALNVQSNDPSRKGWEEDERLISGEKGDAGEGVVQTGGGGFPLVPADEMKKAEDNPDKAVEGSDTALTAVKATDILADNTGSTKEEPNTAYYHLAQQALTVAALGGMFEAHKKQNPDHHIDTDPLDTLPPIGKGLFVSLHVVTWEADENVVLEVGWSGIWWQTKPEGGDCEEMRDRGHYIVQDHLLGKRNGMWKSDMRQGYLFGDSLPVAESELDTTIKALLADLAKKAGGGPTYLIFHGEQGLEKIGMKDMYDSLQPMEWDYPAFSCVDGIGKYFLIDTSKLFAAIEQRYHKQLAQSPRSLEEVGWIIFGQEKKRQPVGFGNAGNDAFYNLEVLLSILTGLSLDELRRDFVRSQKEAIKAAREADSPKAQGEGSKSIHSSAGDTTPLNSPSVGHTEDDETDSEEDMIKGVYFEDDEGELIELKE</sequence>
<feature type="compositionally biased region" description="Acidic residues" evidence="1">
    <location>
        <begin position="559"/>
        <end position="571"/>
    </location>
</feature>
<comment type="caution">
    <text evidence="3">The sequence shown here is derived from an EMBL/GenBank/DDBJ whole genome shotgun (WGS) entry which is preliminary data.</text>
</comment>
<organism evidence="3 4">
    <name type="scientific">Kockovaella imperatae</name>
    <dbReference type="NCBI Taxonomy" id="4999"/>
    <lineage>
        <taxon>Eukaryota</taxon>
        <taxon>Fungi</taxon>
        <taxon>Dikarya</taxon>
        <taxon>Basidiomycota</taxon>
        <taxon>Agaricomycotina</taxon>
        <taxon>Tremellomycetes</taxon>
        <taxon>Tremellales</taxon>
        <taxon>Cuniculitremaceae</taxon>
        <taxon>Kockovaella</taxon>
    </lineage>
</organism>
<feature type="compositionally biased region" description="Polar residues" evidence="1">
    <location>
        <begin position="523"/>
        <end position="539"/>
    </location>
</feature>
<dbReference type="PANTHER" id="PTHR28083">
    <property type="entry name" value="GOOD FOR FULL DBP5 ACTIVITY PROTEIN 2"/>
    <property type="match status" value="1"/>
</dbReference>
<dbReference type="EMBL" id="NBSH01000020">
    <property type="protein sequence ID" value="ORX33487.1"/>
    <property type="molecule type" value="Genomic_DNA"/>
</dbReference>
<dbReference type="Proteomes" id="UP000193218">
    <property type="component" value="Unassembled WGS sequence"/>
</dbReference>
<dbReference type="InterPro" id="IPR040151">
    <property type="entry name" value="Gfd2/YDR514C-like"/>
</dbReference>
<feature type="region of interest" description="Disordered" evidence="1">
    <location>
        <begin position="508"/>
        <end position="571"/>
    </location>
</feature>
<dbReference type="RefSeq" id="XP_021867814.1">
    <property type="nucleotide sequence ID" value="XM_022017246.1"/>
</dbReference>
<evidence type="ECO:0000256" key="1">
    <source>
        <dbReference type="SAM" id="MobiDB-lite"/>
    </source>
</evidence>
<evidence type="ECO:0000313" key="3">
    <source>
        <dbReference type="EMBL" id="ORX33487.1"/>
    </source>
</evidence>
<protein>
    <recommendedName>
        <fullName evidence="2">Gfd2/YDR514C-like C-terminal domain-containing protein</fullName>
    </recommendedName>
</protein>
<dbReference type="InParanoid" id="A0A1Y1U7K6"/>
<dbReference type="InterPro" id="IPR048519">
    <property type="entry name" value="Gfd2/YDR514C-like_C"/>
</dbReference>
<dbReference type="AlphaFoldDB" id="A0A1Y1U7K6"/>
<dbReference type="GO" id="GO:0005634">
    <property type="term" value="C:nucleus"/>
    <property type="evidence" value="ECO:0007669"/>
    <property type="project" value="TreeGrafter"/>
</dbReference>
<evidence type="ECO:0000259" key="2">
    <source>
        <dbReference type="Pfam" id="PF21762"/>
    </source>
</evidence>
<gene>
    <name evidence="3" type="ORF">BD324DRAFT_639541</name>
</gene>